<accession>A0A662ZDC3</accession>
<feature type="non-terminal residue" evidence="1">
    <location>
        <position position="1"/>
    </location>
</feature>
<evidence type="ECO:0000313" key="2">
    <source>
        <dbReference type="Proteomes" id="UP000243374"/>
    </source>
</evidence>
<dbReference type="Proteomes" id="UP000243374">
    <property type="component" value="Unassembled WGS sequence"/>
</dbReference>
<keyword evidence="2" id="KW-1185">Reference proteome</keyword>
<dbReference type="AlphaFoldDB" id="A0A662ZDC3"/>
<name>A0A662ZDC3_9GAMM</name>
<reference evidence="1 2" key="1">
    <citation type="submission" date="2016-10" db="EMBL/GenBank/DDBJ databases">
        <authorList>
            <person name="Varghese N."/>
            <person name="Submissions S."/>
        </authorList>
    </citation>
    <scope>NUCLEOTIDE SEQUENCE [LARGE SCALE GENOMIC DNA]</scope>
    <source>
        <strain evidence="1 2">22B</strain>
    </source>
</reference>
<protein>
    <submittedName>
        <fullName evidence="1">Uncharacterized protein</fullName>
    </submittedName>
</protein>
<sequence>TLKNAIQEASEQVIKYKSALDFKGKNVKAYAMIFAGPDCVYCQQN</sequence>
<organism evidence="1 2">
    <name type="scientific">Succinivibrio dextrinosolvens</name>
    <dbReference type="NCBI Taxonomy" id="83771"/>
    <lineage>
        <taxon>Bacteria</taxon>
        <taxon>Pseudomonadati</taxon>
        <taxon>Pseudomonadota</taxon>
        <taxon>Gammaproteobacteria</taxon>
        <taxon>Aeromonadales</taxon>
        <taxon>Succinivibrionaceae</taxon>
        <taxon>Succinivibrio</taxon>
    </lineage>
</organism>
<gene>
    <name evidence="1" type="ORF">SAMN04487865_11151</name>
</gene>
<dbReference type="EMBL" id="FOSF01000115">
    <property type="protein sequence ID" value="SFK56660.1"/>
    <property type="molecule type" value="Genomic_DNA"/>
</dbReference>
<proteinExistence type="predicted"/>
<evidence type="ECO:0000313" key="1">
    <source>
        <dbReference type="EMBL" id="SFK56660.1"/>
    </source>
</evidence>